<proteinExistence type="predicted"/>
<evidence type="ECO:0000313" key="1">
    <source>
        <dbReference type="EMBL" id="QHT77945.1"/>
    </source>
</evidence>
<name>A0A6C0HCR8_9ZZZZ</name>
<organism evidence="1">
    <name type="scientific">viral metagenome</name>
    <dbReference type="NCBI Taxonomy" id="1070528"/>
    <lineage>
        <taxon>unclassified sequences</taxon>
        <taxon>metagenomes</taxon>
        <taxon>organismal metagenomes</taxon>
    </lineage>
</organism>
<sequence length="31" mass="3840">MSNFEKAMNKFYKKIEKISFTRGCFKYRKNT</sequence>
<accession>A0A6C0HCR8</accession>
<protein>
    <submittedName>
        <fullName evidence="1">Uncharacterized protein</fullName>
    </submittedName>
</protein>
<reference evidence="1" key="1">
    <citation type="journal article" date="2020" name="Nature">
        <title>Giant virus diversity and host interactions through global metagenomics.</title>
        <authorList>
            <person name="Schulz F."/>
            <person name="Roux S."/>
            <person name="Paez-Espino D."/>
            <person name="Jungbluth S."/>
            <person name="Walsh D.A."/>
            <person name="Denef V.J."/>
            <person name="McMahon K.D."/>
            <person name="Konstantinidis K.T."/>
            <person name="Eloe-Fadrosh E.A."/>
            <person name="Kyrpides N.C."/>
            <person name="Woyke T."/>
        </authorList>
    </citation>
    <scope>NUCLEOTIDE SEQUENCE</scope>
    <source>
        <strain evidence="1">GVMAG-M-3300023179-90</strain>
    </source>
</reference>
<dbReference type="EMBL" id="MN739923">
    <property type="protein sequence ID" value="QHT77945.1"/>
    <property type="molecule type" value="Genomic_DNA"/>
</dbReference>
<dbReference type="AlphaFoldDB" id="A0A6C0HCR8"/>